<keyword evidence="4" id="KW-1185">Reference proteome</keyword>
<evidence type="ECO:0000313" key="4">
    <source>
        <dbReference type="Proteomes" id="UP000092555"/>
    </source>
</evidence>
<gene>
    <name evidence="3" type="ORF">METBIDRAFT_30248</name>
</gene>
<protein>
    <submittedName>
        <fullName evidence="3">Rrp15p-domain-containing protein</fullName>
    </submittedName>
</protein>
<name>A0A1A0HJ11_9ASCO</name>
<feature type="compositionally biased region" description="Acidic residues" evidence="2">
    <location>
        <begin position="63"/>
        <end position="78"/>
    </location>
</feature>
<evidence type="ECO:0000313" key="3">
    <source>
        <dbReference type="EMBL" id="OBA23872.1"/>
    </source>
</evidence>
<dbReference type="GO" id="GO:0000466">
    <property type="term" value="P:maturation of 5.8S rRNA from tricistronic rRNA transcript (SSU-rRNA, 5.8S rRNA, LSU-rRNA)"/>
    <property type="evidence" value="ECO:0007669"/>
    <property type="project" value="EnsemblFungi"/>
</dbReference>
<accession>A0A1A0HJ11</accession>
<dbReference type="GO" id="GO:0000463">
    <property type="term" value="P:maturation of LSU-rRNA from tricistronic rRNA transcript (SSU-rRNA, 5.8S rRNA, LSU-rRNA)"/>
    <property type="evidence" value="ECO:0007669"/>
    <property type="project" value="EnsemblFungi"/>
</dbReference>
<dbReference type="EMBL" id="LXTC01000001">
    <property type="protein sequence ID" value="OBA23872.1"/>
    <property type="molecule type" value="Genomic_DNA"/>
</dbReference>
<dbReference type="Pfam" id="PF07890">
    <property type="entry name" value="Rrp15p"/>
    <property type="match status" value="1"/>
</dbReference>
<evidence type="ECO:0000256" key="1">
    <source>
        <dbReference type="ARBA" id="ARBA00007462"/>
    </source>
</evidence>
<proteinExistence type="inferred from homology"/>
<dbReference type="GeneID" id="30028561"/>
<dbReference type="RefSeq" id="XP_018714353.1">
    <property type="nucleotide sequence ID" value="XM_018855585.1"/>
</dbReference>
<dbReference type="STRING" id="869754.A0A1A0HJ11"/>
<feature type="region of interest" description="Disordered" evidence="2">
    <location>
        <begin position="1"/>
        <end position="93"/>
    </location>
</feature>
<dbReference type="PANTHER" id="PTHR13245">
    <property type="entry name" value="RRP15-LIKE PROTEIN"/>
    <property type="match status" value="1"/>
</dbReference>
<sequence>MAQKRSRENAGKSDSTAKVDKKAIETSKILEENENLSDLSDSGLDDDDEFAAGQEGPLGSSSLEEDGEGSADESEDESFPLKKKKKNTDDGRGTFANAFNAILGSKLKAHDRKDPIMVRSKGTLKKLESDKLEAKAKRLMHSEKKELQDKLRVTNLLPSASDTENVREIIEKERRLKKVAQKGVVKLFNAVLATQVRTTHDVGQEKVGMAKKEELINELTKLKFLDLVKAAGEE</sequence>
<dbReference type="Proteomes" id="UP000092555">
    <property type="component" value="Unassembled WGS sequence"/>
</dbReference>
<dbReference type="OrthoDB" id="20949at2759"/>
<dbReference type="InterPro" id="IPR012459">
    <property type="entry name" value="Rrp15"/>
</dbReference>
<evidence type="ECO:0000256" key="2">
    <source>
        <dbReference type="SAM" id="MobiDB-lite"/>
    </source>
</evidence>
<feature type="compositionally biased region" description="Basic and acidic residues" evidence="2">
    <location>
        <begin position="1"/>
        <end position="31"/>
    </location>
</feature>
<reference evidence="3 4" key="1">
    <citation type="submission" date="2016-05" db="EMBL/GenBank/DDBJ databases">
        <title>Comparative genomics of biotechnologically important yeasts.</title>
        <authorList>
            <consortium name="DOE Joint Genome Institute"/>
            <person name="Riley R."/>
            <person name="Haridas S."/>
            <person name="Wolfe K.H."/>
            <person name="Lopes M.R."/>
            <person name="Hittinger C.T."/>
            <person name="Goker M."/>
            <person name="Salamov A."/>
            <person name="Wisecaver J."/>
            <person name="Long T.M."/>
            <person name="Aerts A.L."/>
            <person name="Barry K."/>
            <person name="Choi C."/>
            <person name="Clum A."/>
            <person name="Coughlan A.Y."/>
            <person name="Deshpande S."/>
            <person name="Douglass A.P."/>
            <person name="Hanson S.J."/>
            <person name="Klenk H.-P."/>
            <person name="LaButti K."/>
            <person name="Lapidus A."/>
            <person name="Lindquist E."/>
            <person name="Lipzen A."/>
            <person name="Meier-kolthoff J.P."/>
            <person name="Ohm R.A."/>
            <person name="Otillar R.P."/>
            <person name="Pangilinan J."/>
            <person name="Peng Y."/>
            <person name="Rokas A."/>
            <person name="Rosa C.A."/>
            <person name="Scheuner C."/>
            <person name="Sibirny A.A."/>
            <person name="Slot J.C."/>
            <person name="Stielow J.B."/>
            <person name="Sun H."/>
            <person name="Kurtzman C.P."/>
            <person name="Blackwell M."/>
            <person name="Grigoriev I.V."/>
            <person name="Jeffries T.W."/>
        </authorList>
    </citation>
    <scope>NUCLEOTIDE SEQUENCE [LARGE SCALE GENOMIC DNA]</scope>
    <source>
        <strain evidence="3 4">NRRL YB-4993</strain>
    </source>
</reference>
<comment type="caution">
    <text evidence="3">The sequence shown here is derived from an EMBL/GenBank/DDBJ whole genome shotgun (WGS) entry which is preliminary data.</text>
</comment>
<organism evidence="3 4">
    <name type="scientific">Metschnikowia bicuspidata var. bicuspidata NRRL YB-4993</name>
    <dbReference type="NCBI Taxonomy" id="869754"/>
    <lineage>
        <taxon>Eukaryota</taxon>
        <taxon>Fungi</taxon>
        <taxon>Dikarya</taxon>
        <taxon>Ascomycota</taxon>
        <taxon>Saccharomycotina</taxon>
        <taxon>Pichiomycetes</taxon>
        <taxon>Metschnikowiaceae</taxon>
        <taxon>Metschnikowia</taxon>
    </lineage>
</organism>
<comment type="similarity">
    <text evidence="1">Belongs to the RRP15 family.</text>
</comment>
<dbReference type="AlphaFoldDB" id="A0A1A0HJ11"/>
<dbReference type="GO" id="GO:0030687">
    <property type="term" value="C:preribosome, large subunit precursor"/>
    <property type="evidence" value="ECO:0007669"/>
    <property type="project" value="EnsemblFungi"/>
</dbReference>
<dbReference type="PANTHER" id="PTHR13245:SF14">
    <property type="entry name" value="RRP15-LIKE PROTEIN"/>
    <property type="match status" value="1"/>
</dbReference>